<evidence type="ECO:0000256" key="6">
    <source>
        <dbReference type="ARBA" id="ARBA00023136"/>
    </source>
</evidence>
<sequence length="529" mass="55141">MSRPHEGGQRTMGVNESGRAGVREWAALGVLTMPVLLMSIDLTVLAVAIPELSEHLSPTGTELLWIVDIYGFFLAALLVLMGSVGDRIGRRRLLLIGAGAFGAASTLAAFAWSPTVLIIARALLGIGGATLMPSTLALIRNLFVDPDQRRRAVAVWVAAFAGGAGLGPVVGGLLLEHFWWGSVFLINVPVMLILLIATVLLVPEFKAARRGRFDLISAALLVTTLLLAVYALKDAAEHGWGAQHALWFLASGVLGTVFVLRQQRLAEPLIDVSLFRSLPFSTAVLANLAGVFALTALLYYLPQYLQSVLGKSPLQAGLWALPIAFGAICGSMLAAPLMRLLHAGWLIGGGLVLAALGYITVAQLGLELNSLLAFNGGLLIGTGIGIADTLSNDIIVATAPADRAGAAAGISETAYELGGALGTATLGALGTSLYRQDVTAAIPANTPPDIAQHLTETIGSAVAIAEHMPDREATTILDIVRPAFTDAMTTAFTAASAILAIIGILAATMLVTKHRTPASRLGGTVRRTV</sequence>
<organism evidence="9 10">
    <name type="scientific">Enemella dayhoffiae</name>
    <dbReference type="NCBI Taxonomy" id="2016507"/>
    <lineage>
        <taxon>Bacteria</taxon>
        <taxon>Bacillati</taxon>
        <taxon>Actinomycetota</taxon>
        <taxon>Actinomycetes</taxon>
        <taxon>Propionibacteriales</taxon>
        <taxon>Propionibacteriaceae</taxon>
        <taxon>Enemella</taxon>
    </lineage>
</organism>
<dbReference type="PANTHER" id="PTHR42718:SF47">
    <property type="entry name" value="METHYL VIOLOGEN RESISTANCE PROTEIN SMVA"/>
    <property type="match status" value="1"/>
</dbReference>
<feature type="transmembrane region" description="Helical" evidence="7">
    <location>
        <begin position="63"/>
        <end position="81"/>
    </location>
</feature>
<dbReference type="Gene3D" id="1.20.1250.20">
    <property type="entry name" value="MFS general substrate transporter like domains"/>
    <property type="match status" value="1"/>
</dbReference>
<evidence type="ECO:0000256" key="2">
    <source>
        <dbReference type="ARBA" id="ARBA00022448"/>
    </source>
</evidence>
<feature type="transmembrane region" description="Helical" evidence="7">
    <location>
        <begin position="93"/>
        <end position="112"/>
    </location>
</feature>
<feature type="transmembrane region" description="Helical" evidence="7">
    <location>
        <begin position="244"/>
        <end position="260"/>
    </location>
</feature>
<evidence type="ECO:0000256" key="7">
    <source>
        <dbReference type="SAM" id="Phobius"/>
    </source>
</evidence>
<evidence type="ECO:0000313" key="10">
    <source>
        <dbReference type="Proteomes" id="UP000216311"/>
    </source>
</evidence>
<dbReference type="GO" id="GO:0005886">
    <property type="term" value="C:plasma membrane"/>
    <property type="evidence" value="ECO:0007669"/>
    <property type="project" value="UniProtKB-SubCell"/>
</dbReference>
<evidence type="ECO:0000313" key="9">
    <source>
        <dbReference type="EMBL" id="OYO19802.1"/>
    </source>
</evidence>
<comment type="subcellular location">
    <subcellularLocation>
        <location evidence="1">Cell membrane</location>
        <topology evidence="1">Multi-pass membrane protein</topology>
    </subcellularLocation>
</comment>
<dbReference type="Pfam" id="PF07690">
    <property type="entry name" value="MFS_1"/>
    <property type="match status" value="1"/>
</dbReference>
<reference evidence="9 10" key="1">
    <citation type="submission" date="2017-07" db="EMBL/GenBank/DDBJ databases">
        <title>Draft whole genome sequences of clinical Proprionibacteriaceae strains.</title>
        <authorList>
            <person name="Bernier A.-M."/>
            <person name="Bernard K."/>
            <person name="Domingo M.-C."/>
        </authorList>
    </citation>
    <scope>NUCLEOTIDE SEQUENCE [LARGE SCALE GENOMIC DNA]</scope>
    <source>
        <strain evidence="9 10">NML 130396</strain>
    </source>
</reference>
<keyword evidence="3" id="KW-1003">Cell membrane</keyword>
<keyword evidence="5 7" id="KW-1133">Transmembrane helix</keyword>
<dbReference type="PANTHER" id="PTHR42718">
    <property type="entry name" value="MAJOR FACILITATOR SUPERFAMILY MULTIDRUG TRANSPORTER MFSC"/>
    <property type="match status" value="1"/>
</dbReference>
<evidence type="ECO:0000256" key="5">
    <source>
        <dbReference type="ARBA" id="ARBA00022989"/>
    </source>
</evidence>
<dbReference type="InterPro" id="IPR036259">
    <property type="entry name" value="MFS_trans_sf"/>
</dbReference>
<dbReference type="InterPro" id="IPR011701">
    <property type="entry name" value="MFS"/>
</dbReference>
<gene>
    <name evidence="9" type="ORF">CGZ93_12650</name>
</gene>
<dbReference type="PROSITE" id="PS50850">
    <property type="entry name" value="MFS"/>
    <property type="match status" value="1"/>
</dbReference>
<keyword evidence="2" id="KW-0813">Transport</keyword>
<dbReference type="Proteomes" id="UP000216311">
    <property type="component" value="Unassembled WGS sequence"/>
</dbReference>
<keyword evidence="6 7" id="KW-0472">Membrane</keyword>
<evidence type="ECO:0000256" key="1">
    <source>
        <dbReference type="ARBA" id="ARBA00004651"/>
    </source>
</evidence>
<dbReference type="AlphaFoldDB" id="A0A255GWC7"/>
<evidence type="ECO:0000256" key="4">
    <source>
        <dbReference type="ARBA" id="ARBA00022692"/>
    </source>
</evidence>
<evidence type="ECO:0000256" key="3">
    <source>
        <dbReference type="ARBA" id="ARBA00022475"/>
    </source>
</evidence>
<proteinExistence type="predicted"/>
<feature type="transmembrane region" description="Helical" evidence="7">
    <location>
        <begin position="118"/>
        <end position="139"/>
    </location>
</feature>
<dbReference type="OrthoDB" id="9781469at2"/>
<feature type="transmembrane region" description="Helical" evidence="7">
    <location>
        <begin position="491"/>
        <end position="511"/>
    </location>
</feature>
<feature type="domain" description="Major facilitator superfamily (MFS) profile" evidence="8">
    <location>
        <begin position="27"/>
        <end position="515"/>
    </location>
</feature>
<keyword evidence="4 7" id="KW-0812">Transmembrane</keyword>
<dbReference type="GO" id="GO:0022857">
    <property type="term" value="F:transmembrane transporter activity"/>
    <property type="evidence" value="ECO:0007669"/>
    <property type="project" value="InterPro"/>
</dbReference>
<accession>A0A255GWC7</accession>
<dbReference type="InterPro" id="IPR020846">
    <property type="entry name" value="MFS_dom"/>
</dbReference>
<dbReference type="EMBL" id="NMVQ01000030">
    <property type="protein sequence ID" value="OYO19802.1"/>
    <property type="molecule type" value="Genomic_DNA"/>
</dbReference>
<feature type="transmembrane region" description="Helical" evidence="7">
    <location>
        <begin position="25"/>
        <end position="48"/>
    </location>
</feature>
<feature type="transmembrane region" description="Helical" evidence="7">
    <location>
        <begin position="280"/>
        <end position="301"/>
    </location>
</feature>
<name>A0A255GWC7_9ACTN</name>
<protein>
    <submittedName>
        <fullName evidence="9">MFS transporter</fullName>
    </submittedName>
</protein>
<comment type="caution">
    <text evidence="9">The sequence shown here is derived from an EMBL/GenBank/DDBJ whole genome shotgun (WGS) entry which is preliminary data.</text>
</comment>
<feature type="transmembrane region" description="Helical" evidence="7">
    <location>
        <begin position="151"/>
        <end position="171"/>
    </location>
</feature>
<feature type="transmembrane region" description="Helical" evidence="7">
    <location>
        <begin position="213"/>
        <end position="232"/>
    </location>
</feature>
<dbReference type="Gene3D" id="1.20.1720.10">
    <property type="entry name" value="Multidrug resistance protein D"/>
    <property type="match status" value="1"/>
</dbReference>
<dbReference type="SUPFAM" id="SSF103473">
    <property type="entry name" value="MFS general substrate transporter"/>
    <property type="match status" value="1"/>
</dbReference>
<dbReference type="CDD" id="cd17321">
    <property type="entry name" value="MFS_MMR_MDR_like"/>
    <property type="match status" value="1"/>
</dbReference>
<feature type="transmembrane region" description="Helical" evidence="7">
    <location>
        <begin position="177"/>
        <end position="201"/>
    </location>
</feature>
<feature type="transmembrane region" description="Helical" evidence="7">
    <location>
        <begin position="316"/>
        <end position="338"/>
    </location>
</feature>
<feature type="transmembrane region" description="Helical" evidence="7">
    <location>
        <begin position="345"/>
        <end position="366"/>
    </location>
</feature>
<keyword evidence="10" id="KW-1185">Reference proteome</keyword>
<evidence type="ECO:0000259" key="8">
    <source>
        <dbReference type="PROSITE" id="PS50850"/>
    </source>
</evidence>